<evidence type="ECO:0000256" key="4">
    <source>
        <dbReference type="ARBA" id="ARBA00022547"/>
    </source>
</evidence>
<dbReference type="SUPFAM" id="SSF81573">
    <property type="entry name" value="F1F0 ATP synthase subunit B, membrane domain"/>
    <property type="match status" value="1"/>
</dbReference>
<accession>A0A1N7LFE3</accession>
<proteinExistence type="inferred from homology"/>
<dbReference type="InterPro" id="IPR028987">
    <property type="entry name" value="ATP_synth_B-like_membr_sf"/>
</dbReference>
<keyword evidence="8 13" id="KW-0406">Ion transport</keyword>
<evidence type="ECO:0000313" key="16">
    <source>
        <dbReference type="EMBL" id="SIS72545.1"/>
    </source>
</evidence>
<keyword evidence="2 13" id="KW-0813">Transport</keyword>
<dbReference type="AlphaFoldDB" id="A0A1N7LFE3"/>
<evidence type="ECO:0000256" key="5">
    <source>
        <dbReference type="ARBA" id="ARBA00022692"/>
    </source>
</evidence>
<dbReference type="STRING" id="252246.SAMN05421799_103107"/>
<comment type="subcellular location">
    <subcellularLocation>
        <location evidence="13">Cell membrane</location>
        <topology evidence="13">Single-pass membrane protein</topology>
    </subcellularLocation>
    <subcellularLocation>
        <location evidence="12">Endomembrane system</location>
        <topology evidence="12">Single-pass membrane protein</topology>
    </subcellularLocation>
</comment>
<comment type="function">
    <text evidence="11 13">F(1)F(0) ATP synthase produces ATP from ADP in the presence of a proton or sodium gradient. F-type ATPases consist of two structural domains, F(1) containing the extramembraneous catalytic core and F(0) containing the membrane proton channel, linked together by a central stalk and a peripheral stalk. During catalysis, ATP synthesis in the catalytic domain of F(1) is coupled via a rotary mechanism of the central stalk subunits to proton translocation.</text>
</comment>
<evidence type="ECO:0000256" key="14">
    <source>
        <dbReference type="RuleBase" id="RU003848"/>
    </source>
</evidence>
<keyword evidence="4 13" id="KW-0138">CF(0)</keyword>
<dbReference type="PANTHER" id="PTHR33445:SF1">
    <property type="entry name" value="ATP SYNTHASE SUBUNIT B"/>
    <property type="match status" value="1"/>
</dbReference>
<feature type="transmembrane region" description="Helical" evidence="13">
    <location>
        <begin position="6"/>
        <end position="27"/>
    </location>
</feature>
<reference evidence="17" key="1">
    <citation type="submission" date="2017-01" db="EMBL/GenBank/DDBJ databases">
        <authorList>
            <person name="Varghese N."/>
            <person name="Submissions S."/>
        </authorList>
    </citation>
    <scope>NUCLEOTIDE SEQUENCE [LARGE SCALE GENOMIC DNA]</scope>
    <source>
        <strain evidence="17">DSM 16176</strain>
    </source>
</reference>
<evidence type="ECO:0000256" key="2">
    <source>
        <dbReference type="ARBA" id="ARBA00022448"/>
    </source>
</evidence>
<dbReference type="CDD" id="cd06503">
    <property type="entry name" value="ATP-synt_Fo_b"/>
    <property type="match status" value="1"/>
</dbReference>
<evidence type="ECO:0000256" key="3">
    <source>
        <dbReference type="ARBA" id="ARBA00022475"/>
    </source>
</evidence>
<evidence type="ECO:0000256" key="1">
    <source>
        <dbReference type="ARBA" id="ARBA00005513"/>
    </source>
</evidence>
<evidence type="ECO:0000313" key="17">
    <source>
        <dbReference type="Proteomes" id="UP000186156"/>
    </source>
</evidence>
<dbReference type="InterPro" id="IPR050059">
    <property type="entry name" value="ATP_synthase_B_chain"/>
</dbReference>
<keyword evidence="9 13" id="KW-0472">Membrane</keyword>
<sequence>MFQVGGIFQVGTFIFSVISFLIVFFIIQRFAFKPLTRMLEQRRIHIETQISEAEKSREEAARLLAEQQRLLEEARKEARNLLDQARIRADEQAREIVQKAEEEAARILEESRQAIVRERDEALAAVTKRVAELSVELTTRLLRDHVTPEVHKDLMAEAENKLGELVC</sequence>
<organism evidence="16 17">
    <name type="scientific">Alicyclobacillus vulcanalis</name>
    <dbReference type="NCBI Taxonomy" id="252246"/>
    <lineage>
        <taxon>Bacteria</taxon>
        <taxon>Bacillati</taxon>
        <taxon>Bacillota</taxon>
        <taxon>Bacilli</taxon>
        <taxon>Bacillales</taxon>
        <taxon>Alicyclobacillaceae</taxon>
        <taxon>Alicyclobacillus</taxon>
    </lineage>
</organism>
<protein>
    <recommendedName>
        <fullName evidence="13">ATP synthase subunit b</fullName>
    </recommendedName>
    <alternativeName>
        <fullName evidence="13">ATP synthase F(0) sector subunit b</fullName>
    </alternativeName>
    <alternativeName>
        <fullName evidence="13">ATPase subunit I</fullName>
    </alternativeName>
    <alternativeName>
        <fullName evidence="13">F-type ATPase subunit b</fullName>
        <shortName evidence="13">F-ATPase subunit b</shortName>
    </alternativeName>
</protein>
<dbReference type="PANTHER" id="PTHR33445">
    <property type="entry name" value="ATP SYNTHASE SUBUNIT B', CHLOROPLASTIC"/>
    <property type="match status" value="1"/>
</dbReference>
<dbReference type="NCBIfam" id="TIGR01144">
    <property type="entry name" value="ATP_synt_b"/>
    <property type="match status" value="1"/>
</dbReference>
<evidence type="ECO:0000256" key="9">
    <source>
        <dbReference type="ARBA" id="ARBA00023136"/>
    </source>
</evidence>
<dbReference type="Pfam" id="PF00430">
    <property type="entry name" value="ATP-synt_B"/>
    <property type="match status" value="1"/>
</dbReference>
<dbReference type="GO" id="GO:0005886">
    <property type="term" value="C:plasma membrane"/>
    <property type="evidence" value="ECO:0007669"/>
    <property type="project" value="UniProtKB-SubCell"/>
</dbReference>
<dbReference type="GO" id="GO:0045259">
    <property type="term" value="C:proton-transporting ATP synthase complex"/>
    <property type="evidence" value="ECO:0007669"/>
    <property type="project" value="UniProtKB-KW"/>
</dbReference>
<keyword evidence="7 13" id="KW-1133">Transmembrane helix</keyword>
<keyword evidence="10 13" id="KW-0066">ATP synthesis</keyword>
<keyword evidence="15" id="KW-0175">Coiled coil</keyword>
<evidence type="ECO:0000256" key="12">
    <source>
        <dbReference type="ARBA" id="ARBA00037847"/>
    </source>
</evidence>
<evidence type="ECO:0000256" key="15">
    <source>
        <dbReference type="SAM" id="Coils"/>
    </source>
</evidence>
<gene>
    <name evidence="13" type="primary">atpF</name>
    <name evidence="16" type="ORF">SAMN05421799_103107</name>
</gene>
<dbReference type="Proteomes" id="UP000186156">
    <property type="component" value="Unassembled WGS sequence"/>
</dbReference>
<dbReference type="EMBL" id="FTOO01000003">
    <property type="protein sequence ID" value="SIS72545.1"/>
    <property type="molecule type" value="Genomic_DNA"/>
</dbReference>
<dbReference type="OrthoDB" id="2375843at2"/>
<keyword evidence="5 13" id="KW-0812">Transmembrane</keyword>
<keyword evidence="17" id="KW-1185">Reference proteome</keyword>
<evidence type="ECO:0000256" key="8">
    <source>
        <dbReference type="ARBA" id="ARBA00023065"/>
    </source>
</evidence>
<dbReference type="GO" id="GO:0046961">
    <property type="term" value="F:proton-transporting ATPase activity, rotational mechanism"/>
    <property type="evidence" value="ECO:0007669"/>
    <property type="project" value="TreeGrafter"/>
</dbReference>
<feature type="coiled-coil region" evidence="15">
    <location>
        <begin position="46"/>
        <end position="117"/>
    </location>
</feature>
<keyword evidence="3 13" id="KW-1003">Cell membrane</keyword>
<dbReference type="InterPro" id="IPR005864">
    <property type="entry name" value="ATP_synth_F0_bsu_bac"/>
</dbReference>
<dbReference type="GO" id="GO:0046933">
    <property type="term" value="F:proton-transporting ATP synthase activity, rotational mechanism"/>
    <property type="evidence" value="ECO:0007669"/>
    <property type="project" value="UniProtKB-UniRule"/>
</dbReference>
<comment type="similarity">
    <text evidence="1 13 14">Belongs to the ATPase B chain family.</text>
</comment>
<dbReference type="InterPro" id="IPR002146">
    <property type="entry name" value="ATP_synth_b/b'su_bac/chlpt"/>
</dbReference>
<comment type="subunit">
    <text evidence="13">F-type ATPases have 2 components, F(1) - the catalytic core - and F(0) - the membrane proton channel. F(1) has five subunits: alpha(3), beta(3), gamma(1), delta(1), epsilon(1). F(0) has three main subunits: a(1), b(2) and c(10-14). The alpha and beta chains form an alternating ring which encloses part of the gamma chain. F(1) is attached to F(0) by a central stalk formed by the gamma and epsilon chains, while a peripheral stalk is formed by the delta and b chains.</text>
</comment>
<evidence type="ECO:0000256" key="10">
    <source>
        <dbReference type="ARBA" id="ARBA00023310"/>
    </source>
</evidence>
<evidence type="ECO:0000256" key="13">
    <source>
        <dbReference type="HAMAP-Rule" id="MF_01398"/>
    </source>
</evidence>
<name>A0A1N7LFE3_9BACL</name>
<dbReference type="HAMAP" id="MF_01398">
    <property type="entry name" value="ATP_synth_b_bprime"/>
    <property type="match status" value="1"/>
</dbReference>
<keyword evidence="6 13" id="KW-0375">Hydrogen ion transport</keyword>
<evidence type="ECO:0000256" key="6">
    <source>
        <dbReference type="ARBA" id="ARBA00022781"/>
    </source>
</evidence>
<evidence type="ECO:0000256" key="7">
    <source>
        <dbReference type="ARBA" id="ARBA00022989"/>
    </source>
</evidence>
<evidence type="ECO:0000256" key="11">
    <source>
        <dbReference type="ARBA" id="ARBA00025198"/>
    </source>
</evidence>
<dbReference type="GO" id="GO:0012505">
    <property type="term" value="C:endomembrane system"/>
    <property type="evidence" value="ECO:0007669"/>
    <property type="project" value="UniProtKB-SubCell"/>
</dbReference>
<comment type="function">
    <text evidence="13">Component of the F(0) channel, it forms part of the peripheral stalk, linking F(1) to F(0).</text>
</comment>